<evidence type="ECO:0000256" key="5">
    <source>
        <dbReference type="ARBA" id="ARBA00023136"/>
    </source>
</evidence>
<comment type="caution">
    <text evidence="7">The sequence shown here is derived from an EMBL/GenBank/DDBJ whole genome shotgun (WGS) entry which is preliminary data.</text>
</comment>
<keyword evidence="4 6" id="KW-1133">Transmembrane helix</keyword>
<dbReference type="PANTHER" id="PTHR11266:SF17">
    <property type="entry name" value="PROTEIN MPV17"/>
    <property type="match status" value="1"/>
</dbReference>
<feature type="transmembrane region" description="Helical" evidence="6">
    <location>
        <begin position="140"/>
        <end position="159"/>
    </location>
</feature>
<evidence type="ECO:0000313" key="7">
    <source>
        <dbReference type="EMBL" id="KAA8495002.1"/>
    </source>
</evidence>
<protein>
    <submittedName>
        <fullName evidence="7">Protein SYM1</fullName>
    </submittedName>
</protein>
<evidence type="ECO:0000256" key="4">
    <source>
        <dbReference type="ARBA" id="ARBA00022989"/>
    </source>
</evidence>
<feature type="transmembrane region" description="Helical" evidence="6">
    <location>
        <begin position="94"/>
        <end position="114"/>
    </location>
</feature>
<dbReference type="Proteomes" id="UP000324585">
    <property type="component" value="Unassembled WGS sequence"/>
</dbReference>
<dbReference type="GO" id="GO:0016020">
    <property type="term" value="C:membrane"/>
    <property type="evidence" value="ECO:0007669"/>
    <property type="project" value="UniProtKB-SubCell"/>
</dbReference>
<comment type="subcellular location">
    <subcellularLocation>
        <location evidence="1">Membrane</location>
        <topology evidence="1">Multi-pass membrane protein</topology>
    </subcellularLocation>
</comment>
<proteinExistence type="inferred from homology"/>
<dbReference type="GO" id="GO:0005739">
    <property type="term" value="C:mitochondrion"/>
    <property type="evidence" value="ECO:0007669"/>
    <property type="project" value="TreeGrafter"/>
</dbReference>
<keyword evidence="5 6" id="KW-0472">Membrane</keyword>
<reference evidence="8" key="1">
    <citation type="journal article" date="2019" name="Nat. Commun.">
        <title>Expansion of phycobilisome linker gene families in mesophilic red algae.</title>
        <authorList>
            <person name="Lee J."/>
            <person name="Kim D."/>
            <person name="Bhattacharya D."/>
            <person name="Yoon H.S."/>
        </authorList>
    </citation>
    <scope>NUCLEOTIDE SEQUENCE [LARGE SCALE GENOMIC DNA]</scope>
    <source>
        <strain evidence="8">CCMP 1328</strain>
    </source>
</reference>
<keyword evidence="8" id="KW-1185">Reference proteome</keyword>
<dbReference type="InterPro" id="IPR007248">
    <property type="entry name" value="Mpv17_PMP22"/>
</dbReference>
<keyword evidence="3 6" id="KW-0812">Transmembrane</keyword>
<gene>
    <name evidence="7" type="ORF">FVE85_3243</name>
</gene>
<evidence type="ECO:0000256" key="6">
    <source>
        <dbReference type="RuleBase" id="RU363053"/>
    </source>
</evidence>
<dbReference type="AlphaFoldDB" id="A0A5J4YW19"/>
<sequence length="227" mass="24930">MAWDFHAERRLPAFVRGDVLSPFQIQATLAFCLGALSDLIAQWSMGERGAVVLPVSGSTTGKNDVGMNHTLSSEKPAGPAHAHHQNRRVDARRVLGFATFQGLVFTPAIGAFYVKLDQVARDMELTPWVKVGMSVFCDQFLVAPFVVAAAFAWVGFVGLGQSSATVSQRIEKNLFPTIRTGWLLWIPLQLINFGLVPVDMRIIVVNVVALFWNAYLARRTATSDAKD</sequence>
<dbReference type="EMBL" id="VRMN01000004">
    <property type="protein sequence ID" value="KAA8495002.1"/>
    <property type="molecule type" value="Genomic_DNA"/>
</dbReference>
<organism evidence="7 8">
    <name type="scientific">Porphyridium purpureum</name>
    <name type="common">Red alga</name>
    <name type="synonym">Porphyridium cruentum</name>
    <dbReference type="NCBI Taxonomy" id="35688"/>
    <lineage>
        <taxon>Eukaryota</taxon>
        <taxon>Rhodophyta</taxon>
        <taxon>Bangiophyceae</taxon>
        <taxon>Porphyridiales</taxon>
        <taxon>Porphyridiaceae</taxon>
        <taxon>Porphyridium</taxon>
    </lineage>
</organism>
<evidence type="ECO:0000256" key="2">
    <source>
        <dbReference type="ARBA" id="ARBA00006824"/>
    </source>
</evidence>
<evidence type="ECO:0000256" key="3">
    <source>
        <dbReference type="ARBA" id="ARBA00022692"/>
    </source>
</evidence>
<feature type="transmembrane region" description="Helical" evidence="6">
    <location>
        <begin position="180"/>
        <end position="196"/>
    </location>
</feature>
<evidence type="ECO:0000313" key="8">
    <source>
        <dbReference type="Proteomes" id="UP000324585"/>
    </source>
</evidence>
<dbReference type="OrthoDB" id="430207at2759"/>
<dbReference type="Pfam" id="PF04117">
    <property type="entry name" value="Mpv17_PMP22"/>
    <property type="match status" value="1"/>
</dbReference>
<evidence type="ECO:0000256" key="1">
    <source>
        <dbReference type="ARBA" id="ARBA00004141"/>
    </source>
</evidence>
<dbReference type="PANTHER" id="PTHR11266">
    <property type="entry name" value="PEROXISOMAL MEMBRANE PROTEIN 2, PXMP2 MPV17"/>
    <property type="match status" value="1"/>
</dbReference>
<name>A0A5J4YW19_PORPP</name>
<accession>A0A5J4YW19</accession>
<comment type="similarity">
    <text evidence="2 6">Belongs to the peroxisomal membrane protein PXMP2/4 family.</text>
</comment>